<dbReference type="PROSITE" id="PS50206">
    <property type="entry name" value="RHODANESE_3"/>
    <property type="match status" value="1"/>
</dbReference>
<dbReference type="RefSeq" id="WP_207153871.1">
    <property type="nucleotide sequence ID" value="NZ_AP024484.1"/>
</dbReference>
<name>A0ABM7P0N5_9BACT</name>
<dbReference type="Gene3D" id="3.40.250.10">
    <property type="entry name" value="Rhodanese-like domain"/>
    <property type="match status" value="1"/>
</dbReference>
<organism evidence="2 3">
    <name type="scientific">Prevotella herbatica</name>
    <dbReference type="NCBI Taxonomy" id="2801997"/>
    <lineage>
        <taxon>Bacteria</taxon>
        <taxon>Pseudomonadati</taxon>
        <taxon>Bacteroidota</taxon>
        <taxon>Bacteroidia</taxon>
        <taxon>Bacteroidales</taxon>
        <taxon>Prevotellaceae</taxon>
        <taxon>Prevotella</taxon>
    </lineage>
</organism>
<evidence type="ECO:0000313" key="3">
    <source>
        <dbReference type="Proteomes" id="UP001319045"/>
    </source>
</evidence>
<dbReference type="PANTHER" id="PTHR43031">
    <property type="entry name" value="FAD-DEPENDENT OXIDOREDUCTASE"/>
    <property type="match status" value="1"/>
</dbReference>
<keyword evidence="3" id="KW-1185">Reference proteome</keyword>
<dbReference type="InterPro" id="IPR050229">
    <property type="entry name" value="GlpE_sulfurtransferase"/>
</dbReference>
<gene>
    <name evidence="2" type="ORF">prwr041_21980</name>
</gene>
<dbReference type="InterPro" id="IPR001763">
    <property type="entry name" value="Rhodanese-like_dom"/>
</dbReference>
<dbReference type="PANTHER" id="PTHR43031:SF1">
    <property type="entry name" value="PYRIDINE NUCLEOTIDE-DISULPHIDE OXIDOREDUCTASE"/>
    <property type="match status" value="1"/>
</dbReference>
<dbReference type="Proteomes" id="UP001319045">
    <property type="component" value="Chromosome"/>
</dbReference>
<dbReference type="EMBL" id="AP024484">
    <property type="protein sequence ID" value="BCS86305.1"/>
    <property type="molecule type" value="Genomic_DNA"/>
</dbReference>
<reference evidence="2 3" key="1">
    <citation type="journal article" date="2022" name="Int. J. Syst. Evol. Microbiol.">
        <title>Prevotella herbatica sp. nov., a plant polysaccharide-decomposing anaerobic bacterium isolated from a methanogenic reactor.</title>
        <authorList>
            <person name="Uek A."/>
            <person name="Tonouchi A."/>
            <person name="Kaku N."/>
            <person name="Ueki K."/>
        </authorList>
    </citation>
    <scope>NUCLEOTIDE SEQUENCE [LARGE SCALE GENOMIC DNA]</scope>
    <source>
        <strain evidence="2 3">WR041</strain>
    </source>
</reference>
<protein>
    <submittedName>
        <fullName evidence="2">Rhodanese</fullName>
    </submittedName>
</protein>
<evidence type="ECO:0000313" key="2">
    <source>
        <dbReference type="EMBL" id="BCS86305.1"/>
    </source>
</evidence>
<evidence type="ECO:0000259" key="1">
    <source>
        <dbReference type="PROSITE" id="PS50206"/>
    </source>
</evidence>
<dbReference type="SMART" id="SM00450">
    <property type="entry name" value="RHOD"/>
    <property type="match status" value="1"/>
</dbReference>
<feature type="domain" description="Rhodanese" evidence="1">
    <location>
        <begin position="36"/>
        <end position="126"/>
    </location>
</feature>
<proteinExistence type="predicted"/>
<dbReference type="Pfam" id="PF00581">
    <property type="entry name" value="Rhodanese"/>
    <property type="match status" value="1"/>
</dbReference>
<dbReference type="CDD" id="cd00158">
    <property type="entry name" value="RHOD"/>
    <property type="match status" value="1"/>
</dbReference>
<accession>A0ABM7P0N5</accession>
<dbReference type="SUPFAM" id="SSF52821">
    <property type="entry name" value="Rhodanese/Cell cycle control phosphatase"/>
    <property type="match status" value="1"/>
</dbReference>
<sequence>MKKVMLAVLGTVLSLASCNTNKIVTVDANKFEGLVKSSKVQLVDARTAEEYASGRIPGATNIDVKKGNFKQLAEEKLSKDKPVAIYCRSGKRSLIGAGILQKAKFKVINLRGGIMEWEQAGKSISK</sequence>
<dbReference type="PROSITE" id="PS51257">
    <property type="entry name" value="PROKAR_LIPOPROTEIN"/>
    <property type="match status" value="1"/>
</dbReference>
<dbReference type="InterPro" id="IPR036873">
    <property type="entry name" value="Rhodanese-like_dom_sf"/>
</dbReference>